<evidence type="ECO:0000313" key="3">
    <source>
        <dbReference type="EMBL" id="RKN78668.1"/>
    </source>
</evidence>
<dbReference type="Pfam" id="PF04909">
    <property type="entry name" value="Amidohydro_2"/>
    <property type="match status" value="1"/>
</dbReference>
<dbReference type="Proteomes" id="UP000276603">
    <property type="component" value="Unassembled WGS sequence"/>
</dbReference>
<accession>A0A3B0C1S6</accession>
<feature type="domain" description="Amidohydrolase-related" evidence="2">
    <location>
        <begin position="7"/>
        <end position="283"/>
    </location>
</feature>
<dbReference type="PANTHER" id="PTHR43569">
    <property type="entry name" value="AMIDOHYDROLASE"/>
    <property type="match status" value="1"/>
</dbReference>
<dbReference type="AlphaFoldDB" id="A0A3B0C1S6"/>
<gene>
    <name evidence="3" type="ORF">D7Z94_20950</name>
</gene>
<dbReference type="SUPFAM" id="SSF51556">
    <property type="entry name" value="Metallo-dependent hydrolases"/>
    <property type="match status" value="1"/>
</dbReference>
<keyword evidence="4" id="KW-1185">Reference proteome</keyword>
<dbReference type="GO" id="GO:0016787">
    <property type="term" value="F:hydrolase activity"/>
    <property type="evidence" value="ECO:0007669"/>
    <property type="project" value="UniProtKB-KW"/>
</dbReference>
<comment type="similarity">
    <text evidence="1">Belongs to the metallo-dependent hydrolases superfamily.</text>
</comment>
<dbReference type="PANTHER" id="PTHR43569:SF2">
    <property type="entry name" value="AMIDOHYDROLASE-RELATED DOMAIN-CONTAINING PROTEIN"/>
    <property type="match status" value="1"/>
</dbReference>
<reference evidence="3 4" key="1">
    <citation type="submission" date="2018-10" db="EMBL/GenBank/DDBJ databases">
        <title>Ulvibacterium marinum gen. nov., sp. nov., a novel marine bacterium of the family Flavobacteriaceae, isolated from a culture of the green alga Ulva prolifera.</title>
        <authorList>
            <person name="Zhang Z."/>
        </authorList>
    </citation>
    <scope>NUCLEOTIDE SEQUENCE [LARGE SCALE GENOMIC DNA]</scope>
    <source>
        <strain evidence="3 4">CCMM003</strain>
    </source>
</reference>
<sequence>MKNFSIVDAHIHLWDLVQLDYPWLNRFPKINRSFSMTDYDDASAGQPVEKMVFVQAECRPSQFLEEVKWVSAIADKDSRLAGIVPWAPIHKGSAVSEILEVFTRNPKIKGVRQLIQLEEDIKFCLRPDFVEGIRLLGQNNLHFELTIAPKHFPAVLKLVEQCPDTRFILDHVGNPKIAARELQPWKTYLKAFADSGPHYCKFSNLVCNADLDRWQIEDLKPYSEVIIETFGPGRLIWGSDWPHALRASSWSRWFETAVSLTGGLSEQQRNDIFKMNAIHFYNL</sequence>
<organism evidence="3 4">
    <name type="scientific">Ulvibacterium marinum</name>
    <dbReference type="NCBI Taxonomy" id="2419782"/>
    <lineage>
        <taxon>Bacteria</taxon>
        <taxon>Pseudomonadati</taxon>
        <taxon>Bacteroidota</taxon>
        <taxon>Flavobacteriia</taxon>
        <taxon>Flavobacteriales</taxon>
        <taxon>Flavobacteriaceae</taxon>
        <taxon>Ulvibacterium</taxon>
    </lineage>
</organism>
<evidence type="ECO:0000259" key="2">
    <source>
        <dbReference type="Pfam" id="PF04909"/>
    </source>
</evidence>
<proteinExistence type="inferred from homology"/>
<name>A0A3B0C1S6_9FLAO</name>
<keyword evidence="3" id="KW-0378">Hydrolase</keyword>
<dbReference type="RefSeq" id="WP_120713576.1">
    <property type="nucleotide sequence ID" value="NZ_RBCJ01000004.1"/>
</dbReference>
<evidence type="ECO:0000313" key="4">
    <source>
        <dbReference type="Proteomes" id="UP000276603"/>
    </source>
</evidence>
<comment type="caution">
    <text evidence="3">The sequence shown here is derived from an EMBL/GenBank/DDBJ whole genome shotgun (WGS) entry which is preliminary data.</text>
</comment>
<evidence type="ECO:0000256" key="1">
    <source>
        <dbReference type="ARBA" id="ARBA00038310"/>
    </source>
</evidence>
<dbReference type="InterPro" id="IPR032466">
    <property type="entry name" value="Metal_Hydrolase"/>
</dbReference>
<dbReference type="EMBL" id="RBCJ01000004">
    <property type="protein sequence ID" value="RKN78668.1"/>
    <property type="molecule type" value="Genomic_DNA"/>
</dbReference>
<protein>
    <submittedName>
        <fullName evidence="3">Amidohydrolase</fullName>
    </submittedName>
</protein>
<dbReference type="OrthoDB" id="9771932at2"/>
<dbReference type="InterPro" id="IPR052350">
    <property type="entry name" value="Metallo-dep_Lactonases"/>
</dbReference>
<dbReference type="InterPro" id="IPR006680">
    <property type="entry name" value="Amidohydro-rel"/>
</dbReference>
<dbReference type="Gene3D" id="3.20.20.140">
    <property type="entry name" value="Metal-dependent hydrolases"/>
    <property type="match status" value="1"/>
</dbReference>